<gene>
    <name evidence="2" type="ORF">BALAC2494_00324</name>
</gene>
<reference evidence="2 3" key="1">
    <citation type="journal article" date="2011" name="J. Bacteriol.">
        <title>Genome Sequence of the Probiotic Strain Bifidobacterium animalis subsp. lactis CNCM I-2494.</title>
        <authorList>
            <person name="Chervaux C."/>
            <person name="Grimaldi C."/>
            <person name="Bolotin A."/>
            <person name="Quinquis B."/>
            <person name="Legrain-Raspaud S."/>
            <person name="van Hylckama Vlieg J.E."/>
            <person name="Denariaz G."/>
            <person name="Smokvina T."/>
        </authorList>
    </citation>
    <scope>NUCLEOTIDE SEQUENCE [LARGE SCALE GENOMIC DNA]</scope>
    <source>
        <strain evidence="2 3">CNCM I-2494</strain>
    </source>
</reference>
<accession>A0A806FIH4</accession>
<protein>
    <submittedName>
        <fullName evidence="2">Uncharacterized protein</fullName>
    </submittedName>
</protein>
<dbReference type="KEGG" id="bnm:BALAC2494_00324"/>
<name>A0A806FIH4_BIFAN</name>
<dbReference type="AlphaFoldDB" id="A0A806FIH4"/>
<keyword evidence="1" id="KW-0812">Transmembrane</keyword>
<organism evidence="2 3">
    <name type="scientific">Bifidobacterium animalis subsp. lactis CNCM I-2494</name>
    <dbReference type="NCBI Taxonomy" id="1042403"/>
    <lineage>
        <taxon>Bacteria</taxon>
        <taxon>Bacillati</taxon>
        <taxon>Actinomycetota</taxon>
        <taxon>Actinomycetes</taxon>
        <taxon>Bifidobacteriales</taxon>
        <taxon>Bifidobacteriaceae</taxon>
        <taxon>Bifidobacterium</taxon>
    </lineage>
</organism>
<evidence type="ECO:0000256" key="1">
    <source>
        <dbReference type="SAM" id="Phobius"/>
    </source>
</evidence>
<dbReference type="Proteomes" id="UP000008394">
    <property type="component" value="Chromosome"/>
</dbReference>
<feature type="transmembrane region" description="Helical" evidence="1">
    <location>
        <begin position="6"/>
        <end position="26"/>
    </location>
</feature>
<sequence>MPWWIWLILALAMLAVLIAGIIYVIIHGLHALQSVQRTGEAVSERIALMSDTEGTRHPKERPIFTEPLEVAANRYTQAHTKVDKRKRARRERYARIWSRWASFND</sequence>
<dbReference type="EMBL" id="CP002915">
    <property type="protein sequence ID" value="AEK30263.1"/>
    <property type="molecule type" value="Genomic_DNA"/>
</dbReference>
<keyword evidence="1" id="KW-1133">Transmembrane helix</keyword>
<dbReference type="GeneID" id="29696486"/>
<dbReference type="RefSeq" id="WP_004217971.1">
    <property type="nucleotide sequence ID" value="NC_017215.1"/>
</dbReference>
<evidence type="ECO:0000313" key="3">
    <source>
        <dbReference type="Proteomes" id="UP000008394"/>
    </source>
</evidence>
<evidence type="ECO:0000313" key="2">
    <source>
        <dbReference type="EMBL" id="AEK30263.1"/>
    </source>
</evidence>
<keyword evidence="1" id="KW-0472">Membrane</keyword>
<proteinExistence type="predicted"/>